<dbReference type="Proteomes" id="UP000054498">
    <property type="component" value="Unassembled WGS sequence"/>
</dbReference>
<sequence>MAHRLLLQKGSTDATSDCVMLIDRITMVNNTAGADGGAMYFESPPDMQTNITDSTFVGNTALGKPTEDVALMWSIETRDRRPCFEPSTTPWGLGGALYFGYQSYGNIFLKQSTFKDNRAQQGGGAMLVCALADSADRWSTLAIEDCSFTSNWAGEANGTAGTTSQGGAVQVLGTYLETLVKGSTFQRNTAGSGGALSWAVSNGELALAPIEVGRLLLQLDYVAPVGWPMERWPLMLKQRKALLADKAAPSKFLDNNAQHGDGGAASVTGRGSVVLFLNTAFVGNMAAKLGGMAALANDRSHLLVIGGVVTNNTATSGGGGGLMARGAGLTATLTGAKFAKNRALSGTSAGGGFVCRSCGNVVLEGASFSGNTAGSLGGGAAIVRSTKNIAVAGCTFQGNQVKAAEEPAATERRRRLLQSEGTIADALAAATAAPPDDMLYPGGGGLYAAAAGTVAIRGTSFVDNTAPNGGGAVVRTDLCKLSPPARCLLLEAGNKITGNTAPSGSGGGLLVSNASLAYTDCGALGVTPLPECWSRANASGPTALAALGLPVGNTAFSPGSQDLASVAAQLVVTCATSAADANTALSLGRTAAGCTGAPGAAVLAPPPEGLVAPPGSTLSVEIAVQDWAGNRVVAGYDANMVLQARPYTASVPGGNWLWTPRTLVLGNTSNTNNGIAQFLGLEVIAAPGEYQLRFTPISSQRIQMRPATLGLRIRNCIAGEANITAQAAGSAALAGALSLAPCQQCRAGTVSLDPQASGGCNRCDDGVHAFCTGVGMIPRDGFWHSHPRSPAIHRCLHAAACRAGARQTELAQWAATHAIWTLTELAPIYEEYVGMQCAEGYQGVLCGECRRGYGRHGQSCVRCGPLAANGFLYFLALTWMAVLIVASAFLHTKQVGQRRNTLQQKDADQRSGFAHAIGTPPLTPKGFKAAAADNPGSLGAAPSGSSSGSPEPGSPMATPFAVPVAASVRDDASVARPDQDGGSEDGAAGGNAAKRSTAQNFTARWRGVGNKFWRSSALASAWSRGTSSGGALTGASRRGSAGTGASSGAGVGIDYGGAAGGKLGKGPLESINSIVGNDKGAAAGLTAAQTALQRRQASRFWMGDVFKLLITHLQLLGLLRTIRMDWPSGFEKVISALDQTQPISSWVVMECVYNNIPGGLRPSLARTLTILLLPAGAALLTLAFWGLRAGLATVRRREEHDVQQTTVWDQYWPRVVMTLGMVNFYLYPQVSGAVVSILFACTPVDDPGRIDASFLPIDPSVNIKTADTAVAPVGVVASALAALKAVGTYWDYDTSMQCWTGEMRWMLALGIVWLLIFCLGFPAAMAVRLATIKRNNLTVDMKFGFFFDSFRAQFYYWESVILLEKLAAVVALTATQRLGAAPQVLAAHLVLFVALLLQFCYHPYACNMLDSLQVASLVSLTGTTIALMAPALNQAMAPGLLGDSSQSVAVVGTAIGIAGFLNIVVVVAFLFILVREARRMLVASLDKDGKGKVTFADIRAALGSVVVQTLLPQTSTFSPLSRAGSGPGPTGTGGTGGSAARRAASVVAPVPAPTTAPALALAPSVAPSPSLAPRPSAGSGAAAAP</sequence>
<feature type="region of interest" description="Disordered" evidence="1">
    <location>
        <begin position="1518"/>
        <end position="1546"/>
    </location>
</feature>
<organism evidence="4 5">
    <name type="scientific">Monoraphidium neglectum</name>
    <dbReference type="NCBI Taxonomy" id="145388"/>
    <lineage>
        <taxon>Eukaryota</taxon>
        <taxon>Viridiplantae</taxon>
        <taxon>Chlorophyta</taxon>
        <taxon>core chlorophytes</taxon>
        <taxon>Chlorophyceae</taxon>
        <taxon>CS clade</taxon>
        <taxon>Sphaeropleales</taxon>
        <taxon>Selenastraceae</taxon>
        <taxon>Monoraphidium</taxon>
    </lineage>
</organism>
<protein>
    <recommendedName>
        <fullName evidence="3">EF-hand domain-containing protein</fullName>
    </recommendedName>
</protein>
<feature type="region of interest" description="Disordered" evidence="1">
    <location>
        <begin position="1564"/>
        <end position="1585"/>
    </location>
</feature>
<name>A0A0D2L077_9CHLO</name>
<feature type="compositionally biased region" description="Low complexity" evidence="1">
    <location>
        <begin position="935"/>
        <end position="959"/>
    </location>
</feature>
<feature type="transmembrane region" description="Helical" evidence="2">
    <location>
        <begin position="1269"/>
        <end position="1290"/>
    </location>
</feature>
<keyword evidence="2" id="KW-1133">Transmembrane helix</keyword>
<dbReference type="InterPro" id="IPR002048">
    <property type="entry name" value="EF_hand_dom"/>
</dbReference>
<dbReference type="GO" id="GO:0005509">
    <property type="term" value="F:calcium ion binding"/>
    <property type="evidence" value="ECO:0007669"/>
    <property type="project" value="InterPro"/>
</dbReference>
<accession>A0A0D2L077</accession>
<keyword evidence="2" id="KW-0812">Transmembrane</keyword>
<feature type="region of interest" description="Disordered" evidence="1">
    <location>
        <begin position="896"/>
        <end position="959"/>
    </location>
</feature>
<feature type="transmembrane region" description="Helical" evidence="2">
    <location>
        <begin position="1380"/>
        <end position="1400"/>
    </location>
</feature>
<feature type="region of interest" description="Disordered" evidence="1">
    <location>
        <begin position="1023"/>
        <end position="1046"/>
    </location>
</feature>
<feature type="transmembrane region" description="Helical" evidence="2">
    <location>
        <begin position="1449"/>
        <end position="1474"/>
    </location>
</feature>
<dbReference type="EMBL" id="KK101452">
    <property type="protein sequence ID" value="KIZ00834.1"/>
    <property type="molecule type" value="Genomic_DNA"/>
</dbReference>
<dbReference type="PANTHER" id="PTHR11319">
    <property type="entry name" value="G PROTEIN-COUPLED RECEPTOR-RELATED"/>
    <property type="match status" value="1"/>
</dbReference>
<dbReference type="KEGG" id="mng:MNEG_7129"/>
<dbReference type="Gene3D" id="2.160.20.10">
    <property type="entry name" value="Single-stranded right-handed beta-helix, Pectin lyase-like"/>
    <property type="match status" value="1"/>
</dbReference>
<feature type="domain" description="EF-hand" evidence="3">
    <location>
        <begin position="1485"/>
        <end position="1508"/>
    </location>
</feature>
<dbReference type="RefSeq" id="XP_013899853.1">
    <property type="nucleotide sequence ID" value="XM_014044399.1"/>
</dbReference>
<keyword evidence="2" id="KW-0472">Membrane</keyword>
<feature type="region of interest" description="Disordered" evidence="1">
    <location>
        <begin position="971"/>
        <end position="1001"/>
    </location>
</feature>
<reference evidence="4 5" key="1">
    <citation type="journal article" date="2013" name="BMC Genomics">
        <title>Reconstruction of the lipid metabolism for the microalga Monoraphidium neglectum from its genome sequence reveals characteristics suitable for biofuel production.</title>
        <authorList>
            <person name="Bogen C."/>
            <person name="Al-Dilaimi A."/>
            <person name="Albersmeier A."/>
            <person name="Wichmann J."/>
            <person name="Grundmann M."/>
            <person name="Rupp O."/>
            <person name="Lauersen K.J."/>
            <person name="Blifernez-Klassen O."/>
            <person name="Kalinowski J."/>
            <person name="Goesmann A."/>
            <person name="Mussgnug J.H."/>
            <person name="Kruse O."/>
        </authorList>
    </citation>
    <scope>NUCLEOTIDE SEQUENCE [LARGE SCALE GENOMIC DNA]</scope>
    <source>
        <strain evidence="4 5">SAG 48.87</strain>
    </source>
</reference>
<dbReference type="SUPFAM" id="SSF51126">
    <property type="entry name" value="Pectin lyase-like"/>
    <property type="match status" value="2"/>
</dbReference>
<keyword evidence="5" id="KW-1185">Reference proteome</keyword>
<feature type="transmembrane region" description="Helical" evidence="2">
    <location>
        <begin position="1105"/>
        <end position="1122"/>
    </location>
</feature>
<dbReference type="PROSITE" id="PS50222">
    <property type="entry name" value="EF_HAND_2"/>
    <property type="match status" value="1"/>
</dbReference>
<dbReference type="GeneID" id="25740005"/>
<proteinExistence type="predicted"/>
<evidence type="ECO:0000256" key="2">
    <source>
        <dbReference type="SAM" id="Phobius"/>
    </source>
</evidence>
<evidence type="ECO:0000313" key="5">
    <source>
        <dbReference type="Proteomes" id="UP000054498"/>
    </source>
</evidence>
<dbReference type="InterPro" id="IPR011050">
    <property type="entry name" value="Pectin_lyase_fold/virulence"/>
</dbReference>
<feature type="compositionally biased region" description="Gly residues" evidence="1">
    <location>
        <begin position="1525"/>
        <end position="1537"/>
    </location>
</feature>
<dbReference type="PANTHER" id="PTHR11319:SF35">
    <property type="entry name" value="OUTER MEMBRANE PROTEIN PMPC-RELATED"/>
    <property type="match status" value="1"/>
</dbReference>
<dbReference type="InterPro" id="IPR012334">
    <property type="entry name" value="Pectin_lyas_fold"/>
</dbReference>
<feature type="transmembrane region" description="Helical" evidence="2">
    <location>
        <begin position="1412"/>
        <end position="1429"/>
    </location>
</feature>
<feature type="transmembrane region" description="Helical" evidence="2">
    <location>
        <begin position="1354"/>
        <end position="1374"/>
    </location>
</feature>
<dbReference type="OrthoDB" id="549999at2759"/>
<feature type="transmembrane region" description="Helical" evidence="2">
    <location>
        <begin position="1305"/>
        <end position="1327"/>
    </location>
</feature>
<feature type="transmembrane region" description="Helical" evidence="2">
    <location>
        <begin position="870"/>
        <end position="890"/>
    </location>
</feature>
<evidence type="ECO:0000313" key="4">
    <source>
        <dbReference type="EMBL" id="KIZ00834.1"/>
    </source>
</evidence>
<gene>
    <name evidence="4" type="ORF">MNEG_7129</name>
</gene>
<evidence type="ECO:0000256" key="1">
    <source>
        <dbReference type="SAM" id="MobiDB-lite"/>
    </source>
</evidence>
<evidence type="ECO:0000259" key="3">
    <source>
        <dbReference type="PROSITE" id="PS50222"/>
    </source>
</evidence>
<feature type="transmembrane region" description="Helical" evidence="2">
    <location>
        <begin position="1168"/>
        <end position="1187"/>
    </location>
</feature>